<feature type="compositionally biased region" description="Basic residues" evidence="1">
    <location>
        <begin position="37"/>
        <end position="46"/>
    </location>
</feature>
<protein>
    <submittedName>
        <fullName evidence="2">Uncharacterized protein</fullName>
    </submittedName>
</protein>
<feature type="region of interest" description="Disordered" evidence="1">
    <location>
        <begin position="190"/>
        <end position="211"/>
    </location>
</feature>
<dbReference type="AlphaFoldDB" id="A0A6J4T513"/>
<feature type="compositionally biased region" description="Basic and acidic residues" evidence="1">
    <location>
        <begin position="193"/>
        <end position="205"/>
    </location>
</feature>
<name>A0A6J4T513_9ACTN</name>
<feature type="compositionally biased region" description="Basic residues" evidence="1">
    <location>
        <begin position="139"/>
        <end position="153"/>
    </location>
</feature>
<feature type="compositionally biased region" description="Basic residues" evidence="1">
    <location>
        <begin position="322"/>
        <end position="335"/>
    </location>
</feature>
<accession>A0A6J4T513</accession>
<evidence type="ECO:0000256" key="1">
    <source>
        <dbReference type="SAM" id="MobiDB-lite"/>
    </source>
</evidence>
<proteinExistence type="predicted"/>
<dbReference type="EMBL" id="CADCVO010000476">
    <property type="protein sequence ID" value="CAA9513687.1"/>
    <property type="molecule type" value="Genomic_DNA"/>
</dbReference>
<organism evidence="2">
    <name type="scientific">uncultured Solirubrobacteraceae bacterium</name>
    <dbReference type="NCBI Taxonomy" id="1162706"/>
    <lineage>
        <taxon>Bacteria</taxon>
        <taxon>Bacillati</taxon>
        <taxon>Actinomycetota</taxon>
        <taxon>Thermoleophilia</taxon>
        <taxon>Solirubrobacterales</taxon>
        <taxon>Solirubrobacteraceae</taxon>
        <taxon>environmental samples</taxon>
    </lineage>
</organism>
<feature type="region of interest" description="Disordered" evidence="1">
    <location>
        <begin position="241"/>
        <end position="408"/>
    </location>
</feature>
<feature type="compositionally biased region" description="Basic residues" evidence="1">
    <location>
        <begin position="253"/>
        <end position="269"/>
    </location>
</feature>
<feature type="region of interest" description="Disordered" evidence="1">
    <location>
        <begin position="136"/>
        <end position="178"/>
    </location>
</feature>
<feature type="compositionally biased region" description="Basic residues" evidence="1">
    <location>
        <begin position="277"/>
        <end position="293"/>
    </location>
</feature>
<feature type="compositionally biased region" description="Basic and acidic residues" evidence="1">
    <location>
        <begin position="168"/>
        <end position="177"/>
    </location>
</feature>
<evidence type="ECO:0000313" key="2">
    <source>
        <dbReference type="EMBL" id="CAA9513687.1"/>
    </source>
</evidence>
<feature type="compositionally biased region" description="Basic and acidic residues" evidence="1">
    <location>
        <begin position="76"/>
        <end position="97"/>
    </location>
</feature>
<gene>
    <name evidence="2" type="ORF">AVDCRST_MAG13-2947</name>
</gene>
<feature type="region of interest" description="Disordered" evidence="1">
    <location>
        <begin position="1"/>
        <end position="98"/>
    </location>
</feature>
<reference evidence="2" key="1">
    <citation type="submission" date="2020-02" db="EMBL/GenBank/DDBJ databases">
        <authorList>
            <person name="Meier V. D."/>
        </authorList>
    </citation>
    <scope>NUCLEOTIDE SEQUENCE</scope>
    <source>
        <strain evidence="2">AVDCRST_MAG13</strain>
    </source>
</reference>
<feature type="compositionally biased region" description="Basic and acidic residues" evidence="1">
    <location>
        <begin position="340"/>
        <end position="378"/>
    </location>
</feature>
<feature type="non-terminal residue" evidence="2">
    <location>
        <position position="1"/>
    </location>
</feature>
<sequence length="408" mass="44432">ELGAAAARGGPVGDAGLPPAGLHVRRRDPHPAAHGPARVRGRRHGGPAHGLQPADDLPGDLRRHGPGVAAAVVGGSRDHVDQPAADAHPHHAADPHRVRGRLRVPGRPLQHRRPGPVHGGRDHRRLGRLLARRPAGLAAHRRRDRARGRRRRAVGGDRGHPARHRRGQRGDLDDHAQLHRPVGGLLPLRPRRAAAERRRPEPARVERHRRERAAARVLGRPGAPGPARRDLHRARRGRRLLGHPQPVGQGLRGARRRLQPGRRGLRRHQRGPDVLHGHGHLRRLRRPGGRHQRPGLAVPGGHERHRGLPVRLPGDRRGPARAQHRARHGPRRAAVRRAAAGHERAQPGSDRLRPAARGQPDDDHPGARGADRQRRRPGDLLLPAAAPAQGAAGRGPRPRLGLRGGVLV</sequence>
<feature type="compositionally biased region" description="Low complexity" evidence="1">
    <location>
        <begin position="379"/>
        <end position="401"/>
    </location>
</feature>
<feature type="non-terminal residue" evidence="2">
    <location>
        <position position="408"/>
    </location>
</feature>